<reference evidence="2 3" key="1">
    <citation type="submission" date="2019-08" db="EMBL/GenBank/DDBJ databases">
        <title>Genome of Phaeodactylibacter luteus.</title>
        <authorList>
            <person name="Bowman J.P."/>
        </authorList>
    </citation>
    <scope>NUCLEOTIDE SEQUENCE [LARGE SCALE GENOMIC DNA]</scope>
    <source>
        <strain evidence="2 3">KCTC 42180</strain>
    </source>
</reference>
<organism evidence="2 3">
    <name type="scientific">Phaeodactylibacter luteus</name>
    <dbReference type="NCBI Taxonomy" id="1564516"/>
    <lineage>
        <taxon>Bacteria</taxon>
        <taxon>Pseudomonadati</taxon>
        <taxon>Bacteroidota</taxon>
        <taxon>Saprospiria</taxon>
        <taxon>Saprospirales</taxon>
        <taxon>Haliscomenobacteraceae</taxon>
        <taxon>Phaeodactylibacter</taxon>
    </lineage>
</organism>
<sequence length="112" mass="12414">MKFEIFKSENNEKYYFRLKARNGQVILSSQGYANKAGCKNGVESVQKNASNDDHFERKEAANGKFHFNLLAGNKQVIGSSQMYASKSGMEKGIESVKTNAPEATIEDLTVAE</sequence>
<keyword evidence="3" id="KW-1185">Reference proteome</keyword>
<dbReference type="InterPro" id="IPR036913">
    <property type="entry name" value="YegP-like_sf"/>
</dbReference>
<dbReference type="EMBL" id="VOOR01000006">
    <property type="protein sequence ID" value="TXB67573.1"/>
    <property type="molecule type" value="Genomic_DNA"/>
</dbReference>
<dbReference type="RefSeq" id="WP_147166154.1">
    <property type="nucleotide sequence ID" value="NZ_VOOR01000006.1"/>
</dbReference>
<evidence type="ECO:0000313" key="2">
    <source>
        <dbReference type="EMBL" id="TXB67573.1"/>
    </source>
</evidence>
<evidence type="ECO:0000259" key="1">
    <source>
        <dbReference type="Pfam" id="PF07411"/>
    </source>
</evidence>
<dbReference type="PANTHER" id="PTHR40606:SF1">
    <property type="entry name" value="UPF0339 PROTEIN YEGP"/>
    <property type="match status" value="1"/>
</dbReference>
<feature type="domain" description="DUF1508" evidence="1">
    <location>
        <begin position="61"/>
        <end position="107"/>
    </location>
</feature>
<dbReference type="Pfam" id="PF07411">
    <property type="entry name" value="DUF1508"/>
    <property type="match status" value="2"/>
</dbReference>
<accession>A0A5C6RZI6</accession>
<dbReference type="SUPFAM" id="SSF160113">
    <property type="entry name" value="YegP-like"/>
    <property type="match status" value="2"/>
</dbReference>
<comment type="caution">
    <text evidence="2">The sequence shown here is derived from an EMBL/GenBank/DDBJ whole genome shotgun (WGS) entry which is preliminary data.</text>
</comment>
<dbReference type="Proteomes" id="UP000321580">
    <property type="component" value="Unassembled WGS sequence"/>
</dbReference>
<dbReference type="Gene3D" id="2.30.29.80">
    <property type="match status" value="1"/>
</dbReference>
<dbReference type="InterPro" id="IPR010879">
    <property type="entry name" value="DUF1508"/>
</dbReference>
<name>A0A5C6RZI6_9BACT</name>
<dbReference type="AlphaFoldDB" id="A0A5C6RZI6"/>
<dbReference type="PANTHER" id="PTHR40606">
    <property type="match status" value="1"/>
</dbReference>
<feature type="domain" description="DUF1508" evidence="1">
    <location>
        <begin position="10"/>
        <end position="54"/>
    </location>
</feature>
<protein>
    <submittedName>
        <fullName evidence="2">DUF1508 domain-containing protein</fullName>
    </submittedName>
</protein>
<dbReference type="InterPro" id="IPR051141">
    <property type="entry name" value="UPF0339_domain"/>
</dbReference>
<dbReference type="OrthoDB" id="9802792at2"/>
<evidence type="ECO:0000313" key="3">
    <source>
        <dbReference type="Proteomes" id="UP000321580"/>
    </source>
</evidence>
<proteinExistence type="predicted"/>
<gene>
    <name evidence="2" type="ORF">FRY97_04050</name>
</gene>